<proteinExistence type="predicted"/>
<feature type="transmembrane region" description="Helical" evidence="1">
    <location>
        <begin position="109"/>
        <end position="132"/>
    </location>
</feature>
<dbReference type="Gene3D" id="1.10.287.70">
    <property type="match status" value="1"/>
</dbReference>
<accession>A0A3D9HPA0</accession>
<dbReference type="OrthoDB" id="2974133at2"/>
<dbReference type="EMBL" id="QRDW01000003">
    <property type="protein sequence ID" value="RED51310.1"/>
    <property type="molecule type" value="Genomic_DNA"/>
</dbReference>
<sequence length="142" mass="15647">MIFQLLLGSVIVVLTILVEAVFIIAGVQALRKLSHWLERSYRLQKAVACLAAVTTWLMAAHTIAVWIWAAVFMELGAFDALEPAVYFSVVTFTTLGFGDVILGPEWRLLGGIAAANGLLIFAMSAAFLVEFISRMLKMERLE</sequence>
<organism evidence="3 4">
    <name type="scientific">Aestuariispira insulae</name>
    <dbReference type="NCBI Taxonomy" id="1461337"/>
    <lineage>
        <taxon>Bacteria</taxon>
        <taxon>Pseudomonadati</taxon>
        <taxon>Pseudomonadota</taxon>
        <taxon>Alphaproteobacteria</taxon>
        <taxon>Rhodospirillales</taxon>
        <taxon>Kiloniellaceae</taxon>
        <taxon>Aestuariispira</taxon>
    </lineage>
</organism>
<dbReference type="AlphaFoldDB" id="A0A3D9HPA0"/>
<dbReference type="Proteomes" id="UP000256845">
    <property type="component" value="Unassembled WGS sequence"/>
</dbReference>
<protein>
    <submittedName>
        <fullName evidence="3">Ion channel</fullName>
    </submittedName>
</protein>
<comment type="caution">
    <text evidence="3">The sequence shown here is derived from an EMBL/GenBank/DDBJ whole genome shotgun (WGS) entry which is preliminary data.</text>
</comment>
<dbReference type="Pfam" id="PF07885">
    <property type="entry name" value="Ion_trans_2"/>
    <property type="match status" value="1"/>
</dbReference>
<name>A0A3D9HPA0_9PROT</name>
<evidence type="ECO:0000259" key="2">
    <source>
        <dbReference type="Pfam" id="PF07885"/>
    </source>
</evidence>
<reference evidence="3 4" key="1">
    <citation type="submission" date="2018-07" db="EMBL/GenBank/DDBJ databases">
        <title>Genomic Encyclopedia of Type Strains, Phase III (KMG-III): the genomes of soil and plant-associated and newly described type strains.</title>
        <authorList>
            <person name="Whitman W."/>
        </authorList>
    </citation>
    <scope>NUCLEOTIDE SEQUENCE [LARGE SCALE GENOMIC DNA]</scope>
    <source>
        <strain evidence="3 4">CECT 8488</strain>
    </source>
</reference>
<keyword evidence="4" id="KW-1185">Reference proteome</keyword>
<feature type="transmembrane region" description="Helical" evidence="1">
    <location>
        <begin position="47"/>
        <end position="72"/>
    </location>
</feature>
<evidence type="ECO:0000313" key="4">
    <source>
        <dbReference type="Proteomes" id="UP000256845"/>
    </source>
</evidence>
<feature type="transmembrane region" description="Helical" evidence="1">
    <location>
        <begin position="6"/>
        <end position="27"/>
    </location>
</feature>
<keyword evidence="1" id="KW-0472">Membrane</keyword>
<evidence type="ECO:0000256" key="1">
    <source>
        <dbReference type="SAM" id="Phobius"/>
    </source>
</evidence>
<feature type="domain" description="Potassium channel" evidence="2">
    <location>
        <begin position="62"/>
        <end position="133"/>
    </location>
</feature>
<dbReference type="RefSeq" id="WP_115936212.1">
    <property type="nucleotide sequence ID" value="NZ_QRDW01000003.1"/>
</dbReference>
<keyword evidence="1" id="KW-1133">Transmembrane helix</keyword>
<gene>
    <name evidence="3" type="ORF">DFP90_103110</name>
</gene>
<evidence type="ECO:0000313" key="3">
    <source>
        <dbReference type="EMBL" id="RED51310.1"/>
    </source>
</evidence>
<dbReference type="InterPro" id="IPR013099">
    <property type="entry name" value="K_chnl_dom"/>
</dbReference>
<keyword evidence="1" id="KW-0812">Transmembrane</keyword>
<feature type="transmembrane region" description="Helical" evidence="1">
    <location>
        <begin position="84"/>
        <end position="102"/>
    </location>
</feature>
<dbReference type="SUPFAM" id="SSF81324">
    <property type="entry name" value="Voltage-gated potassium channels"/>
    <property type="match status" value="1"/>
</dbReference>